<feature type="transmembrane region" description="Helical" evidence="9">
    <location>
        <begin position="98"/>
        <end position="117"/>
    </location>
</feature>
<evidence type="ECO:0000256" key="2">
    <source>
        <dbReference type="ARBA" id="ARBA00012438"/>
    </source>
</evidence>
<dbReference type="PANTHER" id="PTHR24421:SF10">
    <property type="entry name" value="NITRATE_NITRITE SENSOR PROTEIN NARQ"/>
    <property type="match status" value="1"/>
</dbReference>
<evidence type="ECO:0000313" key="13">
    <source>
        <dbReference type="Proteomes" id="UP001500190"/>
    </source>
</evidence>
<keyword evidence="9" id="KW-0812">Transmembrane</keyword>
<keyword evidence="6 12" id="KW-0418">Kinase</keyword>
<dbReference type="InterPro" id="IPR055558">
    <property type="entry name" value="DUF7134"/>
</dbReference>
<name>A0ABN2D1A6_9ACTN</name>
<evidence type="ECO:0000256" key="5">
    <source>
        <dbReference type="ARBA" id="ARBA00022741"/>
    </source>
</evidence>
<keyword evidence="13" id="KW-1185">Reference proteome</keyword>
<feature type="transmembrane region" description="Helical" evidence="9">
    <location>
        <begin position="30"/>
        <end position="49"/>
    </location>
</feature>
<dbReference type="InterPro" id="IPR011712">
    <property type="entry name" value="Sig_transdc_His_kin_sub3_dim/P"/>
</dbReference>
<dbReference type="GO" id="GO:0016301">
    <property type="term" value="F:kinase activity"/>
    <property type="evidence" value="ECO:0007669"/>
    <property type="project" value="UniProtKB-KW"/>
</dbReference>
<keyword evidence="3" id="KW-0597">Phosphoprotein</keyword>
<evidence type="ECO:0000256" key="3">
    <source>
        <dbReference type="ARBA" id="ARBA00022553"/>
    </source>
</evidence>
<feature type="transmembrane region" description="Helical" evidence="9">
    <location>
        <begin position="129"/>
        <end position="150"/>
    </location>
</feature>
<dbReference type="SUPFAM" id="SSF55874">
    <property type="entry name" value="ATPase domain of HSP90 chaperone/DNA topoisomerase II/histidine kinase"/>
    <property type="match status" value="1"/>
</dbReference>
<dbReference type="Pfam" id="PF07730">
    <property type="entry name" value="HisKA_3"/>
    <property type="match status" value="1"/>
</dbReference>
<evidence type="ECO:0000313" key="12">
    <source>
        <dbReference type="EMBL" id="GAA1567783.1"/>
    </source>
</evidence>
<dbReference type="InterPro" id="IPR036890">
    <property type="entry name" value="HATPase_C_sf"/>
</dbReference>
<comment type="caution">
    <text evidence="12">The sequence shown here is derived from an EMBL/GenBank/DDBJ whole genome shotgun (WGS) entry which is preliminary data.</text>
</comment>
<dbReference type="Gene3D" id="1.20.5.1930">
    <property type="match status" value="1"/>
</dbReference>
<accession>A0ABN2D1A6</accession>
<gene>
    <name evidence="12" type="ORF">GCM10009742_07060</name>
</gene>
<evidence type="ECO:0000256" key="6">
    <source>
        <dbReference type="ARBA" id="ARBA00022777"/>
    </source>
</evidence>
<dbReference type="EMBL" id="BAAAND010000001">
    <property type="protein sequence ID" value="GAA1567783.1"/>
    <property type="molecule type" value="Genomic_DNA"/>
</dbReference>
<evidence type="ECO:0000256" key="8">
    <source>
        <dbReference type="ARBA" id="ARBA00023012"/>
    </source>
</evidence>
<evidence type="ECO:0000256" key="7">
    <source>
        <dbReference type="ARBA" id="ARBA00022840"/>
    </source>
</evidence>
<keyword evidence="9" id="KW-0472">Membrane</keyword>
<proteinExistence type="predicted"/>
<keyword evidence="4" id="KW-0808">Transferase</keyword>
<keyword evidence="7" id="KW-0067">ATP-binding</keyword>
<organism evidence="12 13">
    <name type="scientific">Kribbella karoonensis</name>
    <dbReference type="NCBI Taxonomy" id="324851"/>
    <lineage>
        <taxon>Bacteria</taxon>
        <taxon>Bacillati</taxon>
        <taxon>Actinomycetota</taxon>
        <taxon>Actinomycetes</taxon>
        <taxon>Propionibacteriales</taxon>
        <taxon>Kribbellaceae</taxon>
        <taxon>Kribbella</taxon>
    </lineage>
</organism>
<dbReference type="Proteomes" id="UP001500190">
    <property type="component" value="Unassembled WGS sequence"/>
</dbReference>
<dbReference type="RefSeq" id="WP_344187881.1">
    <property type="nucleotide sequence ID" value="NZ_BAAAND010000001.1"/>
</dbReference>
<feature type="domain" description="Signal transduction histidine kinase subgroup 3 dimerisation and phosphoacceptor" evidence="10">
    <location>
        <begin position="180"/>
        <end position="242"/>
    </location>
</feature>
<keyword evidence="8" id="KW-0902">Two-component regulatory system</keyword>
<sequence>MKFSSAVIAIVAAVVLLPFTAVMAFQSLPLAIACAVTALAAAAHAAVAWRSTRPTLALVLVATAVAGQAVFTGLFFLFPSTLVVLLVIYAAAAYGSRVAALAVGLAGAGAAAVRYAIDPDVAGSGFGPAPWMLFLLLGAVVSVAWTMGLLRRSQLDAAALAVESAEYERRDRESRAVAAERARISRDLHDILAHSLTVIVGQSRVVRFDTSKSDAALDVIESTARASLSELRSTLRSLRDTTLQPQGTLPQLLAQMSSLGQQVAHTVTGTPRTLSPSSELALYRFVQEGLTNAAKHAPGAEVRFHEHWETDRVTMTLSNNAPEDRAPGVPGLGLVGMRERLAAVGGRLVVRDECGFIVIAQVPYLVAEPA</sequence>
<feature type="domain" description="DUF7134" evidence="11">
    <location>
        <begin position="11"/>
        <end position="153"/>
    </location>
</feature>
<dbReference type="CDD" id="cd16917">
    <property type="entry name" value="HATPase_UhpB-NarQ-NarX-like"/>
    <property type="match status" value="1"/>
</dbReference>
<evidence type="ECO:0000259" key="11">
    <source>
        <dbReference type="Pfam" id="PF23539"/>
    </source>
</evidence>
<dbReference type="InterPro" id="IPR050482">
    <property type="entry name" value="Sensor_HK_TwoCompSys"/>
</dbReference>
<dbReference type="Gene3D" id="3.30.565.10">
    <property type="entry name" value="Histidine kinase-like ATPase, C-terminal domain"/>
    <property type="match status" value="1"/>
</dbReference>
<dbReference type="EC" id="2.7.13.3" evidence="2"/>
<keyword evidence="9" id="KW-1133">Transmembrane helix</keyword>
<dbReference type="PANTHER" id="PTHR24421">
    <property type="entry name" value="NITRATE/NITRITE SENSOR PROTEIN NARX-RELATED"/>
    <property type="match status" value="1"/>
</dbReference>
<evidence type="ECO:0000256" key="9">
    <source>
        <dbReference type="SAM" id="Phobius"/>
    </source>
</evidence>
<feature type="transmembrane region" description="Helical" evidence="9">
    <location>
        <begin position="69"/>
        <end position="91"/>
    </location>
</feature>
<keyword evidence="5" id="KW-0547">Nucleotide-binding</keyword>
<dbReference type="PROSITE" id="PS51257">
    <property type="entry name" value="PROKAR_LIPOPROTEIN"/>
    <property type="match status" value="1"/>
</dbReference>
<evidence type="ECO:0000256" key="1">
    <source>
        <dbReference type="ARBA" id="ARBA00000085"/>
    </source>
</evidence>
<reference evidence="12 13" key="1">
    <citation type="journal article" date="2019" name="Int. J. Syst. Evol. Microbiol.">
        <title>The Global Catalogue of Microorganisms (GCM) 10K type strain sequencing project: providing services to taxonomists for standard genome sequencing and annotation.</title>
        <authorList>
            <consortium name="The Broad Institute Genomics Platform"/>
            <consortium name="The Broad Institute Genome Sequencing Center for Infectious Disease"/>
            <person name="Wu L."/>
            <person name="Ma J."/>
        </authorList>
    </citation>
    <scope>NUCLEOTIDE SEQUENCE [LARGE SCALE GENOMIC DNA]</scope>
    <source>
        <strain evidence="12 13">JCM 14304</strain>
    </source>
</reference>
<evidence type="ECO:0000256" key="4">
    <source>
        <dbReference type="ARBA" id="ARBA00022679"/>
    </source>
</evidence>
<protein>
    <recommendedName>
        <fullName evidence="2">histidine kinase</fullName>
        <ecNumber evidence="2">2.7.13.3</ecNumber>
    </recommendedName>
</protein>
<evidence type="ECO:0000259" key="10">
    <source>
        <dbReference type="Pfam" id="PF07730"/>
    </source>
</evidence>
<comment type="catalytic activity">
    <reaction evidence="1">
        <text>ATP + protein L-histidine = ADP + protein N-phospho-L-histidine.</text>
        <dbReference type="EC" id="2.7.13.3"/>
    </reaction>
</comment>
<dbReference type="Pfam" id="PF23539">
    <property type="entry name" value="DUF7134"/>
    <property type="match status" value="1"/>
</dbReference>
<feature type="transmembrane region" description="Helical" evidence="9">
    <location>
        <begin position="6"/>
        <end position="25"/>
    </location>
</feature>